<dbReference type="Pfam" id="PF13966">
    <property type="entry name" value="zf-RVT"/>
    <property type="match status" value="1"/>
</dbReference>
<dbReference type="AlphaFoldDB" id="A0A199UUA5"/>
<accession>A0A199UUA5</accession>
<name>A0A199UUA5_ANACO</name>
<organism evidence="2 3">
    <name type="scientific">Ananas comosus</name>
    <name type="common">Pineapple</name>
    <name type="synonym">Ananas ananas</name>
    <dbReference type="NCBI Taxonomy" id="4615"/>
    <lineage>
        <taxon>Eukaryota</taxon>
        <taxon>Viridiplantae</taxon>
        <taxon>Streptophyta</taxon>
        <taxon>Embryophyta</taxon>
        <taxon>Tracheophyta</taxon>
        <taxon>Spermatophyta</taxon>
        <taxon>Magnoliopsida</taxon>
        <taxon>Liliopsida</taxon>
        <taxon>Poales</taxon>
        <taxon>Bromeliaceae</taxon>
        <taxon>Bromelioideae</taxon>
        <taxon>Ananas</taxon>
    </lineage>
</organism>
<dbReference type="EMBL" id="LSRQ01004972">
    <property type="protein sequence ID" value="OAY68373.1"/>
    <property type="molecule type" value="Genomic_DNA"/>
</dbReference>
<protein>
    <recommendedName>
        <fullName evidence="1">Reverse transcriptase zinc-binding domain-containing protein</fullName>
    </recommendedName>
</protein>
<sequence length="89" mass="10116">MLNDGGTRDGRGNLIWKLRIPLKIKVFCWLVLKKRTPTVDILSKRGWTGDLACALCGVFDESVDHLFTQCVFTKFIMVFGLDDVQPEDL</sequence>
<proteinExistence type="predicted"/>
<dbReference type="InterPro" id="IPR026960">
    <property type="entry name" value="RVT-Znf"/>
</dbReference>
<comment type="caution">
    <text evidence="2">The sequence shown here is derived from an EMBL/GenBank/DDBJ whole genome shotgun (WGS) entry which is preliminary data.</text>
</comment>
<dbReference type="Proteomes" id="UP000092600">
    <property type="component" value="Unassembled WGS sequence"/>
</dbReference>
<gene>
    <name evidence="2" type="ORF">ACMD2_27474</name>
</gene>
<evidence type="ECO:0000313" key="2">
    <source>
        <dbReference type="EMBL" id="OAY68373.1"/>
    </source>
</evidence>
<evidence type="ECO:0000259" key="1">
    <source>
        <dbReference type="Pfam" id="PF13966"/>
    </source>
</evidence>
<feature type="domain" description="Reverse transcriptase zinc-binding" evidence="1">
    <location>
        <begin position="10"/>
        <end position="75"/>
    </location>
</feature>
<reference evidence="2 3" key="1">
    <citation type="journal article" date="2016" name="DNA Res.">
        <title>The draft genome of MD-2 pineapple using hybrid error correction of long reads.</title>
        <authorList>
            <person name="Redwan R.M."/>
            <person name="Saidin A."/>
            <person name="Kumar S.V."/>
        </authorList>
    </citation>
    <scope>NUCLEOTIDE SEQUENCE [LARGE SCALE GENOMIC DNA]</scope>
    <source>
        <strain evidence="3">cv. MD2</strain>
        <tissue evidence="2">Leaf</tissue>
    </source>
</reference>
<feature type="non-terminal residue" evidence="2">
    <location>
        <position position="89"/>
    </location>
</feature>
<evidence type="ECO:0000313" key="3">
    <source>
        <dbReference type="Proteomes" id="UP000092600"/>
    </source>
</evidence>